<evidence type="ECO:0000256" key="7">
    <source>
        <dbReference type="ARBA" id="ARBA00023136"/>
    </source>
</evidence>
<dbReference type="Gene3D" id="1.10.3470.10">
    <property type="entry name" value="ABC transporter involved in vitamin B12 uptake, BtuC"/>
    <property type="match status" value="1"/>
</dbReference>
<feature type="transmembrane region" description="Helical" evidence="9">
    <location>
        <begin position="178"/>
        <end position="199"/>
    </location>
</feature>
<proteinExistence type="inferred from homology"/>
<keyword evidence="3" id="KW-0813">Transport</keyword>
<accession>A0ABR5F780</accession>
<dbReference type="SUPFAM" id="SSF81345">
    <property type="entry name" value="ABC transporter involved in vitamin B12 uptake, BtuC"/>
    <property type="match status" value="1"/>
</dbReference>
<keyword evidence="4" id="KW-1003">Cell membrane</keyword>
<keyword evidence="7 9" id="KW-0472">Membrane</keyword>
<comment type="subcellular location">
    <subcellularLocation>
        <location evidence="1">Cell membrane</location>
        <topology evidence="1">Multi-pass membrane protein</topology>
    </subcellularLocation>
</comment>
<evidence type="ECO:0000313" key="10">
    <source>
        <dbReference type="EMBL" id="KLL12581.1"/>
    </source>
</evidence>
<name>A0ABR5F780_9ACTN</name>
<keyword evidence="6 9" id="KW-1133">Transmembrane helix</keyword>
<organism evidence="10 11">
    <name type="scientific">Protofrankia coriariae</name>
    <dbReference type="NCBI Taxonomy" id="1562887"/>
    <lineage>
        <taxon>Bacteria</taxon>
        <taxon>Bacillati</taxon>
        <taxon>Actinomycetota</taxon>
        <taxon>Actinomycetes</taxon>
        <taxon>Frankiales</taxon>
        <taxon>Frankiaceae</taxon>
        <taxon>Protofrankia</taxon>
    </lineage>
</organism>
<comment type="caution">
    <text evidence="10">The sequence shown here is derived from an EMBL/GenBank/DDBJ whole genome shotgun (WGS) entry which is preliminary data.</text>
</comment>
<dbReference type="InterPro" id="IPR037294">
    <property type="entry name" value="ABC_BtuC-like"/>
</dbReference>
<dbReference type="RefSeq" id="WP_083730863.1">
    <property type="nucleotide sequence ID" value="NZ_JWIO01000003.1"/>
</dbReference>
<dbReference type="CDD" id="cd06550">
    <property type="entry name" value="TM_ABC_iron-siderophores_like"/>
    <property type="match status" value="1"/>
</dbReference>
<dbReference type="InterPro" id="IPR000522">
    <property type="entry name" value="ABC_transptr_permease_BtuC"/>
</dbReference>
<evidence type="ECO:0000313" key="11">
    <source>
        <dbReference type="Proteomes" id="UP000035425"/>
    </source>
</evidence>
<reference evidence="10 11" key="1">
    <citation type="submission" date="2014-12" db="EMBL/GenBank/DDBJ databases">
        <title>Frankia sp. BMG5.1 draft genome.</title>
        <authorList>
            <person name="Gtari M."/>
            <person name="Ghodhbane-Gtari F."/>
            <person name="Nouioui I."/>
            <person name="Ktari A."/>
            <person name="Hezbri K."/>
            <person name="Mimouni W."/>
            <person name="Sbissi I."/>
            <person name="Ayari A."/>
            <person name="Yamanaka T."/>
            <person name="Normand P."/>
            <person name="Tisa L.S."/>
            <person name="Boudabous A."/>
        </authorList>
    </citation>
    <scope>NUCLEOTIDE SEQUENCE [LARGE SCALE GENOMIC DNA]</scope>
    <source>
        <strain evidence="10 11">BMG5.1</strain>
    </source>
</reference>
<dbReference type="Proteomes" id="UP000035425">
    <property type="component" value="Unassembled WGS sequence"/>
</dbReference>
<evidence type="ECO:0000256" key="2">
    <source>
        <dbReference type="ARBA" id="ARBA00007935"/>
    </source>
</evidence>
<feature type="region of interest" description="Disordered" evidence="8">
    <location>
        <begin position="8"/>
        <end position="53"/>
    </location>
</feature>
<evidence type="ECO:0000256" key="1">
    <source>
        <dbReference type="ARBA" id="ARBA00004651"/>
    </source>
</evidence>
<comment type="similarity">
    <text evidence="2">Belongs to the binding-protein-dependent transport system permease family. FecCD subfamily.</text>
</comment>
<evidence type="ECO:0000256" key="6">
    <source>
        <dbReference type="ARBA" id="ARBA00022989"/>
    </source>
</evidence>
<feature type="transmembrane region" description="Helical" evidence="9">
    <location>
        <begin position="147"/>
        <end position="172"/>
    </location>
</feature>
<feature type="transmembrane region" description="Helical" evidence="9">
    <location>
        <begin position="211"/>
        <end position="230"/>
    </location>
</feature>
<evidence type="ECO:0000256" key="4">
    <source>
        <dbReference type="ARBA" id="ARBA00022475"/>
    </source>
</evidence>
<evidence type="ECO:0000256" key="9">
    <source>
        <dbReference type="SAM" id="Phobius"/>
    </source>
</evidence>
<dbReference type="PANTHER" id="PTHR30472">
    <property type="entry name" value="FERRIC ENTEROBACTIN TRANSPORT SYSTEM PERMEASE PROTEIN"/>
    <property type="match status" value="1"/>
</dbReference>
<dbReference type="EMBL" id="JWIO01000003">
    <property type="protein sequence ID" value="KLL12581.1"/>
    <property type="molecule type" value="Genomic_DNA"/>
</dbReference>
<feature type="transmembrane region" description="Helical" evidence="9">
    <location>
        <begin position="242"/>
        <end position="271"/>
    </location>
</feature>
<evidence type="ECO:0000256" key="5">
    <source>
        <dbReference type="ARBA" id="ARBA00022692"/>
    </source>
</evidence>
<evidence type="ECO:0000256" key="3">
    <source>
        <dbReference type="ARBA" id="ARBA00022448"/>
    </source>
</evidence>
<protein>
    <submittedName>
        <fullName evidence="10">ABC transporter permease</fullName>
    </submittedName>
</protein>
<feature type="transmembrane region" description="Helical" evidence="9">
    <location>
        <begin position="302"/>
        <end position="327"/>
    </location>
</feature>
<sequence>MPIIAFLRGDGGSSGSAGAADSADTDRPDQGSGTTGRPDRSPDPTARSVRHPGGGARAGWVAAGLGVALVAALTLAVSLGSTDVPMGEVWSVVGRHLTGRPAPPGPQDLIVWQLRVPRALLAAVVGAGLGLVGTAVQALVRNPLADPYLLGVSSGASLGAVAAIVLGVGAGVGGLPRIGVSTAAFAGALASFALVWALARRGGGFSPLRPVLAGVGIGQFLSGFTSYLVLRTGDEQQTRGVLFWLMGSLGGAQWGTLAIPTVTVASGLVVLQARARALNALLMGDETAAGLGVDVTRLRRELFVVTSVLTGVLVAVSGAIGFVGLMIPHACRLVVGGDHRRLLPVAALAGAVLLVAVDIAARTALDTQELPVGVVTSLIGAPALLYLLDRRLGRT</sequence>
<dbReference type="PANTHER" id="PTHR30472:SF67">
    <property type="entry name" value="PERMEASE OF ABC TRANSPORTER-RELATED"/>
    <property type="match status" value="1"/>
</dbReference>
<evidence type="ECO:0000256" key="8">
    <source>
        <dbReference type="SAM" id="MobiDB-lite"/>
    </source>
</evidence>
<feature type="transmembrane region" description="Helical" evidence="9">
    <location>
        <begin position="119"/>
        <end position="140"/>
    </location>
</feature>
<gene>
    <name evidence="10" type="ORF">FrCorBMG51_02435</name>
</gene>
<keyword evidence="11" id="KW-1185">Reference proteome</keyword>
<feature type="transmembrane region" description="Helical" evidence="9">
    <location>
        <begin position="342"/>
        <end position="361"/>
    </location>
</feature>
<feature type="transmembrane region" description="Helical" evidence="9">
    <location>
        <begin position="370"/>
        <end position="388"/>
    </location>
</feature>
<dbReference type="Pfam" id="PF01032">
    <property type="entry name" value="FecCD"/>
    <property type="match status" value="1"/>
</dbReference>
<feature type="transmembrane region" description="Helical" evidence="9">
    <location>
        <begin position="58"/>
        <end position="80"/>
    </location>
</feature>
<keyword evidence="5 9" id="KW-0812">Transmembrane</keyword>